<dbReference type="STRING" id="515622.bpr_I0389"/>
<dbReference type="HOGENOM" id="CLU_009583_0_0_9"/>
<organism evidence="3 4">
    <name type="scientific">Butyrivibrio proteoclasticus (strain ATCC 51982 / DSM 14932 / B316)</name>
    <name type="common">Clostridium proteoclasticum</name>
    <dbReference type="NCBI Taxonomy" id="515622"/>
    <lineage>
        <taxon>Bacteria</taxon>
        <taxon>Bacillati</taxon>
        <taxon>Bacillota</taxon>
        <taxon>Clostridia</taxon>
        <taxon>Lachnospirales</taxon>
        <taxon>Lachnospiraceae</taxon>
        <taxon>Butyrivibrio</taxon>
    </lineage>
</organism>
<dbReference type="Proteomes" id="UP000001299">
    <property type="component" value="Chromosome 1"/>
</dbReference>
<dbReference type="InterPro" id="IPR028098">
    <property type="entry name" value="Glyco_trans_4-like_N"/>
</dbReference>
<reference evidence="3 4" key="1">
    <citation type="journal article" date="2010" name="PLoS ONE">
        <title>The glycobiome of the rumen bacterium Butyrivibrio proteoclasticus B316(T) highlights adaptation to a polysaccharide-rich environment.</title>
        <authorList>
            <person name="Kelly W.J."/>
            <person name="Leahy S.C."/>
            <person name="Altermann E."/>
            <person name="Yeoman C.J."/>
            <person name="Dunne J.C."/>
            <person name="Kong Z."/>
            <person name="Pacheco D.M."/>
            <person name="Li D."/>
            <person name="Noel S.J."/>
            <person name="Moon C.D."/>
            <person name="Cookson A.L."/>
            <person name="Attwood G.T."/>
        </authorList>
    </citation>
    <scope>NUCLEOTIDE SEQUENCE [LARGE SCALE GENOMIC DNA]</scope>
    <source>
        <strain evidence="4">ATCC 51982 / DSM 14932 / B316</strain>
    </source>
</reference>
<feature type="domain" description="Glycosyltransferase subfamily 4-like N-terminal" evidence="2">
    <location>
        <begin position="13"/>
        <end position="177"/>
    </location>
</feature>
<protein>
    <submittedName>
        <fullName evidence="3">Glycosyl transferase GT4 family</fullName>
    </submittedName>
</protein>
<dbReference type="Pfam" id="PF00534">
    <property type="entry name" value="Glycos_transf_1"/>
    <property type="match status" value="1"/>
</dbReference>
<sequence length="398" mass="44161">MKLLIIVSSLSNGGAQRVASNLIMGLPENCEVDILLNDASDVSYPYKGNIIDLGMPHEDDKGKLSYQIRVFFRRLSKLHKIKKTGNYDAAISFLDSANVANIITGKKNTKVITTVHSKLSASGFDWKYKYIVFPLVRLLYGHANNVVAVSKGVEKDLREQIHYKGNNLVTIYNGFDFNEIRTKSKEQLSDDESEMFDGHTVLISVGRLTKAKGYWHLIRAMQLIVRDIPDALLLILGAGEQEQYLKQLCEDLSIQDRVVFKGAVDNPFKYVARADLFVMSSIFEGLPSSLIEALVLGMPCVATDFKSGAREVLAPELPLEDELLGNIYQAEYGIISPICSEKECSAAEPLQIEEQYLANAVIQALSGENAVHECEKKANEAVGKFSIEAMVDGYLNLI</sequence>
<dbReference type="CDD" id="cd03811">
    <property type="entry name" value="GT4_GT28_WabH-like"/>
    <property type="match status" value="1"/>
</dbReference>
<dbReference type="EMBL" id="CP001810">
    <property type="protein sequence ID" value="ADL33137.1"/>
    <property type="molecule type" value="Genomic_DNA"/>
</dbReference>
<dbReference type="CAZy" id="GT4">
    <property type="family name" value="Glycosyltransferase Family 4"/>
</dbReference>
<proteinExistence type="predicted"/>
<evidence type="ECO:0000259" key="2">
    <source>
        <dbReference type="Pfam" id="PF13439"/>
    </source>
</evidence>
<evidence type="ECO:0000259" key="1">
    <source>
        <dbReference type="Pfam" id="PF00534"/>
    </source>
</evidence>
<dbReference type="GO" id="GO:0016757">
    <property type="term" value="F:glycosyltransferase activity"/>
    <property type="evidence" value="ECO:0007669"/>
    <property type="project" value="InterPro"/>
</dbReference>
<dbReference type="KEGG" id="bpb:bpr_I0389"/>
<gene>
    <name evidence="3" type="ordered locus">bpr_I0389</name>
</gene>
<dbReference type="Pfam" id="PF13439">
    <property type="entry name" value="Glyco_transf_4"/>
    <property type="match status" value="1"/>
</dbReference>
<dbReference type="InterPro" id="IPR001296">
    <property type="entry name" value="Glyco_trans_1"/>
</dbReference>
<dbReference type="Gene3D" id="3.40.50.2000">
    <property type="entry name" value="Glycogen Phosphorylase B"/>
    <property type="match status" value="2"/>
</dbReference>
<keyword evidence="3" id="KW-0808">Transferase</keyword>
<dbReference type="AlphaFoldDB" id="E0RZE0"/>
<evidence type="ECO:0000313" key="3">
    <source>
        <dbReference type="EMBL" id="ADL33137.1"/>
    </source>
</evidence>
<dbReference type="RefSeq" id="WP_013279794.1">
    <property type="nucleotide sequence ID" value="NC_014387.1"/>
</dbReference>
<dbReference type="PANTHER" id="PTHR12526">
    <property type="entry name" value="GLYCOSYLTRANSFERASE"/>
    <property type="match status" value="1"/>
</dbReference>
<keyword evidence="4" id="KW-1185">Reference proteome</keyword>
<accession>E0RZE0</accession>
<name>E0RZE0_BUTPB</name>
<dbReference type="eggNOG" id="COG0438">
    <property type="taxonomic scope" value="Bacteria"/>
</dbReference>
<dbReference type="PANTHER" id="PTHR12526:SF630">
    <property type="entry name" value="GLYCOSYLTRANSFERASE"/>
    <property type="match status" value="1"/>
</dbReference>
<dbReference type="SUPFAM" id="SSF53756">
    <property type="entry name" value="UDP-Glycosyltransferase/glycogen phosphorylase"/>
    <property type="match status" value="1"/>
</dbReference>
<feature type="domain" description="Glycosyl transferase family 1" evidence="1">
    <location>
        <begin position="192"/>
        <end position="315"/>
    </location>
</feature>
<evidence type="ECO:0000313" key="4">
    <source>
        <dbReference type="Proteomes" id="UP000001299"/>
    </source>
</evidence>